<dbReference type="NCBIfam" id="NF003676">
    <property type="entry name" value="PRK05303.1"/>
    <property type="match status" value="1"/>
</dbReference>
<dbReference type="PANTHER" id="PTHR30381:SF0">
    <property type="entry name" value="FLAGELLAR P-RING PROTEIN"/>
    <property type="match status" value="1"/>
</dbReference>
<organism evidence="4">
    <name type="scientific">hydrocarbon metagenome</name>
    <dbReference type="NCBI Taxonomy" id="938273"/>
    <lineage>
        <taxon>unclassified sequences</taxon>
        <taxon>metagenomes</taxon>
        <taxon>ecological metagenomes</taxon>
    </lineage>
</organism>
<evidence type="ECO:0000256" key="1">
    <source>
        <dbReference type="ARBA" id="ARBA00002591"/>
    </source>
</evidence>
<evidence type="ECO:0000256" key="2">
    <source>
        <dbReference type="ARBA" id="ARBA00004117"/>
    </source>
</evidence>
<keyword evidence="3" id="KW-0732">Signal</keyword>
<gene>
    <name evidence="4" type="ORF">ASZ90_000383</name>
</gene>
<sequence length="383" mass="39959">MGEIVIGRHGDRMADMAMARWMAAAVLLGALVLGAAQAAHGTRLKDIATFSGSRTNQLVGYGLVVGLSGTGDRRGSEFTVQSIYNMLDRMGVRVDKATLKPRNVAAVMVTAQMPVSAKAGTRMDVTISSLGDSSSLLGGVLLVTPLKGIDGNIYAIAQGSLLVGGVTASGAAASVSKNITTVGMIPGGANVERTIPFEFNQQEGLTLNLQHPDYSTAQQVAQKINDAMGGAFAAAVDGATISLAVPDQHKGNLVPLLANLENLEIRPDNRARVVVDEKTGTVVVGLNVKLAPAAVTHGNLQIEIRESADVSQPMPFSEGQTVVVPETDIAVQEDNRKLKLVEGASLQELVQGLNALGATPRDLISVLRTLQTSGSLHAELEVM</sequence>
<protein>
    <submittedName>
        <fullName evidence="4">Flagellar p-ring protein flgi</fullName>
    </submittedName>
</protein>
<dbReference type="PRINTS" id="PR01010">
    <property type="entry name" value="FLGPRINGFLGI"/>
</dbReference>
<dbReference type="AlphaFoldDB" id="A0A0W8G9A7"/>
<reference evidence="4" key="1">
    <citation type="journal article" date="2015" name="Proc. Natl. Acad. Sci. U.S.A.">
        <title>Networks of energetic and metabolic interactions define dynamics in microbial communities.</title>
        <authorList>
            <person name="Embree M."/>
            <person name="Liu J.K."/>
            <person name="Al-Bassam M.M."/>
            <person name="Zengler K."/>
        </authorList>
    </citation>
    <scope>NUCLEOTIDE SEQUENCE</scope>
</reference>
<accession>A0A0W8G9A7</accession>
<dbReference type="GO" id="GO:0030288">
    <property type="term" value="C:outer membrane-bounded periplasmic space"/>
    <property type="evidence" value="ECO:0007669"/>
    <property type="project" value="InterPro"/>
</dbReference>
<proteinExistence type="inferred from homology"/>
<dbReference type="HAMAP" id="MF_00416">
    <property type="entry name" value="FlgI"/>
    <property type="match status" value="1"/>
</dbReference>
<comment type="caution">
    <text evidence="4">The sequence shown here is derived from an EMBL/GenBank/DDBJ whole genome shotgun (WGS) entry which is preliminary data.</text>
</comment>
<keyword evidence="4" id="KW-0966">Cell projection</keyword>
<dbReference type="GO" id="GO:0005198">
    <property type="term" value="F:structural molecule activity"/>
    <property type="evidence" value="ECO:0007669"/>
    <property type="project" value="InterPro"/>
</dbReference>
<keyword evidence="4" id="KW-0282">Flagellum</keyword>
<keyword evidence="4" id="KW-0969">Cilium</keyword>
<dbReference type="GO" id="GO:0071973">
    <property type="term" value="P:bacterial-type flagellum-dependent cell motility"/>
    <property type="evidence" value="ECO:0007669"/>
    <property type="project" value="InterPro"/>
</dbReference>
<dbReference type="InterPro" id="IPR001782">
    <property type="entry name" value="Flag_FlgI"/>
</dbReference>
<evidence type="ECO:0000313" key="4">
    <source>
        <dbReference type="EMBL" id="KUG29717.1"/>
    </source>
</evidence>
<name>A0A0W8G9A7_9ZZZZ</name>
<dbReference type="PANTHER" id="PTHR30381">
    <property type="entry name" value="FLAGELLAR P-RING PERIPLASMIC PROTEIN FLGI"/>
    <property type="match status" value="1"/>
</dbReference>
<comment type="function">
    <text evidence="1">Assembles around the rod to form the L-ring and probably protects the motor/basal body from shearing forces during rotation.</text>
</comment>
<comment type="subcellular location">
    <subcellularLocation>
        <location evidence="2">Bacterial flagellum basal body</location>
    </subcellularLocation>
</comment>
<evidence type="ECO:0000256" key="3">
    <source>
        <dbReference type="ARBA" id="ARBA00022729"/>
    </source>
</evidence>
<dbReference type="GO" id="GO:0009428">
    <property type="term" value="C:bacterial-type flagellum basal body, distal rod, P ring"/>
    <property type="evidence" value="ECO:0007669"/>
    <property type="project" value="InterPro"/>
</dbReference>
<dbReference type="EMBL" id="LNQE01000046">
    <property type="protein sequence ID" value="KUG29717.1"/>
    <property type="molecule type" value="Genomic_DNA"/>
</dbReference>
<dbReference type="Pfam" id="PF02119">
    <property type="entry name" value="FlgI"/>
    <property type="match status" value="1"/>
</dbReference>